<feature type="binding site" evidence="16">
    <location>
        <begin position="107"/>
        <end position="110"/>
    </location>
    <ligand>
        <name>substrate</name>
    </ligand>
</feature>
<keyword evidence="10 16" id="KW-0418">Kinase</keyword>
<evidence type="ECO:0000256" key="10">
    <source>
        <dbReference type="ARBA" id="ARBA00022777"/>
    </source>
</evidence>
<keyword evidence="13 16" id="KW-0173">Coenzyme A biosynthesis</keyword>
<dbReference type="GO" id="GO:0015937">
    <property type="term" value="P:coenzyme A biosynthetic process"/>
    <property type="evidence" value="ECO:0007669"/>
    <property type="project" value="UniProtKB-UniRule"/>
</dbReference>
<evidence type="ECO:0000256" key="7">
    <source>
        <dbReference type="ARBA" id="ARBA00022490"/>
    </source>
</evidence>
<comment type="cofactor">
    <cofactor evidence="2">
        <name>K(+)</name>
        <dbReference type="ChEBI" id="CHEBI:29103"/>
    </cofactor>
</comment>
<evidence type="ECO:0000313" key="18">
    <source>
        <dbReference type="Proteomes" id="UP000182719"/>
    </source>
</evidence>
<reference evidence="18" key="1">
    <citation type="submission" date="2016-10" db="EMBL/GenBank/DDBJ databases">
        <authorList>
            <person name="Varghese N."/>
            <person name="Submissions S."/>
        </authorList>
    </citation>
    <scope>NUCLEOTIDE SEQUENCE [LARGE SCALE GENOMIC DNA]</scope>
    <source>
        <strain evidence="18">DSM 17044</strain>
    </source>
</reference>
<name>A0A1H7IWI2_STIAU</name>
<comment type="catalytic activity">
    <reaction evidence="1 16">
        <text>(R)-pantothenate + ATP = (R)-4'-phosphopantothenate + ADP + H(+)</text>
        <dbReference type="Rhea" id="RHEA:16373"/>
        <dbReference type="ChEBI" id="CHEBI:10986"/>
        <dbReference type="ChEBI" id="CHEBI:15378"/>
        <dbReference type="ChEBI" id="CHEBI:29032"/>
        <dbReference type="ChEBI" id="CHEBI:30616"/>
        <dbReference type="ChEBI" id="CHEBI:456216"/>
        <dbReference type="EC" id="2.7.1.33"/>
    </reaction>
</comment>
<comment type="pathway">
    <text evidence="4 16">Cofactor biosynthesis; coenzyme A biosynthesis; CoA from (R)-pantothenate: step 1/5.</text>
</comment>
<comment type="similarity">
    <text evidence="14 16">Belongs to the type III pantothenate kinase family.</text>
</comment>
<evidence type="ECO:0000256" key="12">
    <source>
        <dbReference type="ARBA" id="ARBA00022958"/>
    </source>
</evidence>
<evidence type="ECO:0000256" key="6">
    <source>
        <dbReference type="ARBA" id="ARBA00012102"/>
    </source>
</evidence>
<keyword evidence="16" id="KW-0479">Metal-binding</keyword>
<keyword evidence="7 16" id="KW-0963">Cytoplasm</keyword>
<dbReference type="InterPro" id="IPR004619">
    <property type="entry name" value="Type_III_PanK"/>
</dbReference>
<sequence length="256" mass="27523">MLLAIDVGNTNTVLGVFEGRRLLAHWYLETRARRTADESGALVRQLFAGSGIDAGHVSAVIVSSVVPPLQSTLEKMSETYFKTAPVFVGPGVKTGMPILYDNPRQVGADRIVNAVAAFEKHHAGLIVVDFGTATTFDAVSPKGEYLGGAICPGISISMEALFQNASKLPRVEFARPPHVVGRNTVHAMQSGLVYGFVSMADGMCERMREELGFPAKIIATGEMAPLVAGESKVIQEVDELLMLEGLRIIYGRNYAT</sequence>
<comment type="subunit">
    <text evidence="5 16">Homodimer.</text>
</comment>
<evidence type="ECO:0000256" key="13">
    <source>
        <dbReference type="ARBA" id="ARBA00022993"/>
    </source>
</evidence>
<keyword evidence="12 16" id="KW-0630">Potassium</keyword>
<dbReference type="UniPathway" id="UPA00241">
    <property type="reaction ID" value="UER00352"/>
</dbReference>
<keyword evidence="9 16" id="KW-0547">Nucleotide-binding</keyword>
<gene>
    <name evidence="16" type="primary">coaX</name>
    <name evidence="17" type="ORF">SAMN05444354_10230</name>
</gene>
<dbReference type="PANTHER" id="PTHR34265:SF1">
    <property type="entry name" value="TYPE III PANTOTHENATE KINASE"/>
    <property type="match status" value="1"/>
</dbReference>
<dbReference type="NCBIfam" id="NF009855">
    <property type="entry name" value="PRK13321.1"/>
    <property type="match status" value="1"/>
</dbReference>
<dbReference type="AlphaFoldDB" id="A0A1H7IWI2"/>
<evidence type="ECO:0000256" key="4">
    <source>
        <dbReference type="ARBA" id="ARBA00005225"/>
    </source>
</evidence>
<keyword evidence="8 16" id="KW-0808">Transferase</keyword>
<evidence type="ECO:0000256" key="2">
    <source>
        <dbReference type="ARBA" id="ARBA00001958"/>
    </source>
</evidence>
<dbReference type="HAMAP" id="MF_01274">
    <property type="entry name" value="Pantothen_kinase_3"/>
    <property type="match status" value="1"/>
</dbReference>
<dbReference type="GO" id="GO:0004594">
    <property type="term" value="F:pantothenate kinase activity"/>
    <property type="evidence" value="ECO:0007669"/>
    <property type="project" value="UniProtKB-UniRule"/>
</dbReference>
<dbReference type="PANTHER" id="PTHR34265">
    <property type="entry name" value="TYPE III PANTOTHENATE KINASE"/>
    <property type="match status" value="1"/>
</dbReference>
<proteinExistence type="inferred from homology"/>
<dbReference type="RefSeq" id="WP_075005217.1">
    <property type="nucleotide sequence ID" value="NZ_FOAP01000002.1"/>
</dbReference>
<evidence type="ECO:0000256" key="3">
    <source>
        <dbReference type="ARBA" id="ARBA00004496"/>
    </source>
</evidence>
<dbReference type="GO" id="GO:0046872">
    <property type="term" value="F:metal ion binding"/>
    <property type="evidence" value="ECO:0007669"/>
    <property type="project" value="UniProtKB-KW"/>
</dbReference>
<feature type="binding site" evidence="16">
    <location>
        <begin position="6"/>
        <end position="13"/>
    </location>
    <ligand>
        <name>ATP</name>
        <dbReference type="ChEBI" id="CHEBI:30616"/>
    </ligand>
</feature>
<dbReference type="Pfam" id="PF03309">
    <property type="entry name" value="Pan_kinase"/>
    <property type="match status" value="1"/>
</dbReference>
<protein>
    <recommendedName>
        <fullName evidence="15 16">Type III pantothenate kinase</fullName>
        <ecNumber evidence="6 16">2.7.1.33</ecNumber>
    </recommendedName>
    <alternativeName>
        <fullName evidence="16">PanK-III</fullName>
    </alternativeName>
    <alternativeName>
        <fullName evidence="16">Pantothenic acid kinase</fullName>
    </alternativeName>
</protein>
<dbReference type="Gene3D" id="3.30.420.40">
    <property type="match status" value="2"/>
</dbReference>
<feature type="binding site" evidence="16">
    <location>
        <position position="132"/>
    </location>
    <ligand>
        <name>ATP</name>
        <dbReference type="ChEBI" id="CHEBI:30616"/>
    </ligand>
</feature>
<comment type="function">
    <text evidence="16">Catalyzes the phosphorylation of pantothenate (Pan), the first step in CoA biosynthesis.</text>
</comment>
<dbReference type="SUPFAM" id="SSF53067">
    <property type="entry name" value="Actin-like ATPase domain"/>
    <property type="match status" value="2"/>
</dbReference>
<feature type="active site" description="Proton acceptor" evidence="16">
    <location>
        <position position="109"/>
    </location>
</feature>
<dbReference type="CDD" id="cd24015">
    <property type="entry name" value="ASKHA_NBD_PanK-III"/>
    <property type="match status" value="1"/>
</dbReference>
<feature type="binding site" evidence="16">
    <location>
        <position position="184"/>
    </location>
    <ligand>
        <name>substrate</name>
    </ligand>
</feature>
<evidence type="ECO:0000256" key="1">
    <source>
        <dbReference type="ARBA" id="ARBA00001206"/>
    </source>
</evidence>
<evidence type="ECO:0000256" key="8">
    <source>
        <dbReference type="ARBA" id="ARBA00022679"/>
    </source>
</evidence>
<organism evidence="17 18">
    <name type="scientific">Stigmatella aurantiaca</name>
    <dbReference type="NCBI Taxonomy" id="41"/>
    <lineage>
        <taxon>Bacteria</taxon>
        <taxon>Pseudomonadati</taxon>
        <taxon>Myxococcota</taxon>
        <taxon>Myxococcia</taxon>
        <taxon>Myxococcales</taxon>
        <taxon>Cystobacterineae</taxon>
        <taxon>Archangiaceae</taxon>
        <taxon>Stigmatella</taxon>
    </lineage>
</organism>
<evidence type="ECO:0000256" key="16">
    <source>
        <dbReference type="HAMAP-Rule" id="MF_01274"/>
    </source>
</evidence>
<evidence type="ECO:0000256" key="14">
    <source>
        <dbReference type="ARBA" id="ARBA00038036"/>
    </source>
</evidence>
<evidence type="ECO:0000313" key="17">
    <source>
        <dbReference type="EMBL" id="SEK66312.1"/>
    </source>
</evidence>
<dbReference type="NCBIfam" id="TIGR00671">
    <property type="entry name" value="baf"/>
    <property type="match status" value="1"/>
</dbReference>
<comment type="subcellular location">
    <subcellularLocation>
        <location evidence="3 16">Cytoplasm</location>
    </subcellularLocation>
</comment>
<evidence type="ECO:0000256" key="15">
    <source>
        <dbReference type="ARBA" id="ARBA00040883"/>
    </source>
</evidence>
<dbReference type="GO" id="GO:0005524">
    <property type="term" value="F:ATP binding"/>
    <property type="evidence" value="ECO:0007669"/>
    <property type="project" value="UniProtKB-UniRule"/>
</dbReference>
<evidence type="ECO:0000256" key="11">
    <source>
        <dbReference type="ARBA" id="ARBA00022840"/>
    </source>
</evidence>
<dbReference type="NCBIfam" id="NF009848">
    <property type="entry name" value="PRK13318.1-6"/>
    <property type="match status" value="1"/>
</dbReference>
<dbReference type="InterPro" id="IPR043129">
    <property type="entry name" value="ATPase_NBD"/>
</dbReference>
<accession>A0A1H7IWI2</accession>
<dbReference type="OrthoDB" id="9804707at2"/>
<feature type="binding site" evidence="16">
    <location>
        <position position="100"/>
    </location>
    <ligand>
        <name>substrate</name>
    </ligand>
</feature>
<keyword evidence="11 16" id="KW-0067">ATP-binding</keyword>
<feature type="binding site" evidence="16">
    <location>
        <position position="129"/>
    </location>
    <ligand>
        <name>K(+)</name>
        <dbReference type="ChEBI" id="CHEBI:29103"/>
    </ligand>
</feature>
<keyword evidence="18" id="KW-1185">Reference proteome</keyword>
<comment type="cofactor">
    <cofactor evidence="16">
        <name>NH4(+)</name>
        <dbReference type="ChEBI" id="CHEBI:28938"/>
    </cofactor>
    <cofactor evidence="16">
        <name>K(+)</name>
        <dbReference type="ChEBI" id="CHEBI:29103"/>
    </cofactor>
    <text evidence="16">A monovalent cation. Ammonium or potassium.</text>
</comment>
<dbReference type="Proteomes" id="UP000182719">
    <property type="component" value="Unassembled WGS sequence"/>
</dbReference>
<dbReference type="GO" id="GO:0005737">
    <property type="term" value="C:cytoplasm"/>
    <property type="evidence" value="ECO:0007669"/>
    <property type="project" value="UniProtKB-SubCell"/>
</dbReference>
<dbReference type="EMBL" id="FOAP01000002">
    <property type="protein sequence ID" value="SEK66312.1"/>
    <property type="molecule type" value="Genomic_DNA"/>
</dbReference>
<evidence type="ECO:0000256" key="9">
    <source>
        <dbReference type="ARBA" id="ARBA00022741"/>
    </source>
</evidence>
<dbReference type="EC" id="2.7.1.33" evidence="6 16"/>
<evidence type="ECO:0000256" key="5">
    <source>
        <dbReference type="ARBA" id="ARBA00011738"/>
    </source>
</evidence>